<protein>
    <submittedName>
        <fullName evidence="1">Uncharacterized protein</fullName>
    </submittedName>
</protein>
<sequence>MSTEIQVVFVFNVLSEDGGASIDGHTHTIPVPDSISISDDAWNKMRAKIESSFEGHTLPKEEISDEAEPISMNNQPHSNITVIVYGNKGVSAKTLKGLAKKGVRAAAECMSRDSESNEASTDANSD</sequence>
<evidence type="ECO:0000313" key="2">
    <source>
        <dbReference type="Proteomes" id="UP001140217"/>
    </source>
</evidence>
<reference evidence="1" key="1">
    <citation type="submission" date="2022-07" db="EMBL/GenBank/DDBJ databases">
        <title>Phylogenomic reconstructions and comparative analyses of Kickxellomycotina fungi.</title>
        <authorList>
            <person name="Reynolds N.K."/>
            <person name="Stajich J.E."/>
            <person name="Barry K."/>
            <person name="Grigoriev I.V."/>
            <person name="Crous P."/>
            <person name="Smith M.E."/>
        </authorList>
    </citation>
    <scope>NUCLEOTIDE SEQUENCE</scope>
    <source>
        <strain evidence="1">NBRC 105414</strain>
    </source>
</reference>
<gene>
    <name evidence="1" type="ORF">H4R18_000180</name>
</gene>
<evidence type="ECO:0000313" key="1">
    <source>
        <dbReference type="EMBL" id="KAJ2785965.1"/>
    </source>
</evidence>
<accession>A0A9W8LKX9</accession>
<comment type="caution">
    <text evidence="1">The sequence shown here is derived from an EMBL/GenBank/DDBJ whole genome shotgun (WGS) entry which is preliminary data.</text>
</comment>
<proteinExistence type="predicted"/>
<dbReference type="Proteomes" id="UP001140217">
    <property type="component" value="Unassembled WGS sequence"/>
</dbReference>
<dbReference type="EMBL" id="JANBUL010000005">
    <property type="protein sequence ID" value="KAJ2785965.1"/>
    <property type="molecule type" value="Genomic_DNA"/>
</dbReference>
<organism evidence="1 2">
    <name type="scientific">Coemansia javaensis</name>
    <dbReference type="NCBI Taxonomy" id="2761396"/>
    <lineage>
        <taxon>Eukaryota</taxon>
        <taxon>Fungi</taxon>
        <taxon>Fungi incertae sedis</taxon>
        <taxon>Zoopagomycota</taxon>
        <taxon>Kickxellomycotina</taxon>
        <taxon>Kickxellomycetes</taxon>
        <taxon>Kickxellales</taxon>
        <taxon>Kickxellaceae</taxon>
        <taxon>Coemansia</taxon>
    </lineage>
</organism>
<name>A0A9W8LKX9_9FUNG</name>
<keyword evidence="2" id="KW-1185">Reference proteome</keyword>
<dbReference type="AlphaFoldDB" id="A0A9W8LKX9"/>